<name>A0ABN8CP23_9STRA</name>
<dbReference type="PROSITE" id="PS00108">
    <property type="entry name" value="PROTEIN_KINASE_ST"/>
    <property type="match status" value="1"/>
</dbReference>
<feature type="domain" description="Protein kinase" evidence="2">
    <location>
        <begin position="389"/>
        <end position="853"/>
    </location>
</feature>
<dbReference type="InterPro" id="IPR000719">
    <property type="entry name" value="Prot_kinase_dom"/>
</dbReference>
<dbReference type="Gene3D" id="1.10.510.10">
    <property type="entry name" value="Transferase(Phosphotransferase) domain 1"/>
    <property type="match status" value="1"/>
</dbReference>
<keyword evidence="4" id="KW-1185">Reference proteome</keyword>
<dbReference type="PANTHER" id="PTHR24348">
    <property type="entry name" value="SERINE/THREONINE-PROTEIN KINASE UNC-51-RELATED"/>
    <property type="match status" value="1"/>
</dbReference>
<organism evidence="3 4">
    <name type="scientific">Peronospora belbahrii</name>
    <dbReference type="NCBI Taxonomy" id="622444"/>
    <lineage>
        <taxon>Eukaryota</taxon>
        <taxon>Sar</taxon>
        <taxon>Stramenopiles</taxon>
        <taxon>Oomycota</taxon>
        <taxon>Peronosporomycetes</taxon>
        <taxon>Peronosporales</taxon>
        <taxon>Peronosporaceae</taxon>
        <taxon>Peronospora</taxon>
    </lineage>
</organism>
<evidence type="ECO:0000313" key="4">
    <source>
        <dbReference type="Proteomes" id="UP001158986"/>
    </source>
</evidence>
<dbReference type="SUPFAM" id="SSF56112">
    <property type="entry name" value="Protein kinase-like (PK-like)"/>
    <property type="match status" value="1"/>
</dbReference>
<comment type="caution">
    <text evidence="3">The sequence shown here is derived from an EMBL/GenBank/DDBJ whole genome shotgun (WGS) entry which is preliminary data.</text>
</comment>
<dbReference type="PROSITE" id="PS50011">
    <property type="entry name" value="PROTEIN_KINASE_DOM"/>
    <property type="match status" value="1"/>
</dbReference>
<feature type="region of interest" description="Disordered" evidence="1">
    <location>
        <begin position="1"/>
        <end position="49"/>
    </location>
</feature>
<accession>A0ABN8CP23</accession>
<gene>
    <name evidence="3" type="ORF">PBS001_LOCUS758</name>
</gene>
<proteinExistence type="predicted"/>
<evidence type="ECO:0000256" key="1">
    <source>
        <dbReference type="SAM" id="MobiDB-lite"/>
    </source>
</evidence>
<feature type="region of interest" description="Disordered" evidence="1">
    <location>
        <begin position="766"/>
        <end position="790"/>
    </location>
</feature>
<sequence>MTKVRGVCGSPLSSVDEAEDTGRRSFSFPESTSSPALKRTRRKRKVKKSILPTTKKLKSESSALFETKSIHKLVQDAPRDLVTYLNDQMSVIHQEKLEKEYGRGQGYIVTLPLPSSKKKRKEYENWIKELGFTSGTALKQNALRISSLKADVIINELKRRMSSMAEKWDIEKAEEVEDSNVVKELMSKGDTLLNNEQEEEEKSTGDDATDMAMMIRLKQYYQKLESQKLEVVSFEENHRLLSSTQHTAIADAMEDVLAQPSTRRDRRLARRLSKLGRISGRRLSSIALAPSSSSFLPLVEDDWLWDRKMETRARTPIKRHVSLGDNGVAEKTKVEGERVLYLVLDSGLIDVKVFKEVLRKVSTVAYAWLIADYSKKANVYSTAYMYYCHPHGHYLANGAYKEVFKVFSSQKCRLEAISVMDISAIEAAGNQSVVCQEVAHSVLLSHATEQGMCPNFLRIYDVFLAYEQPRSDLWGSKTNRKPAELLTETNHNPGAFICQEDPLVSSSDECNRLFQYIRMEFCDGGDLEDFIGLQRNKTLPLATVSVPFFFQMVYSLYCAREKFNLRHCDIKLLNFFLKDIGRADLRKDPGSNIVLHYLLEDVCFVFQMPASFSYWVKLADFGAADSNPENLGSPVTIDQFTTLENTPVEFLLEGDAAKQSYAADTFCLGLCVLHLFTGCAPYEEILEHVTCPAELLKDLKFIWMSPRKNSGFSVIKSVARGDDENTLCHSLYRFVVLFGLPMQNPNERNGIDKVWQLLLKHLRPDDPALSHPQRRPRRTRGAGVAERHAKSTKSQFDYDQSLYSVARGSNNVIRRCREGLQTIPGAMDLLNRMVDFDPAKRPTLKQVMYHPIFSSFRVSPSKEKETPPDYVVSYYSSLYRRGQAIPDI</sequence>
<dbReference type="InterPro" id="IPR045269">
    <property type="entry name" value="Atg1-like"/>
</dbReference>
<evidence type="ECO:0000313" key="3">
    <source>
        <dbReference type="EMBL" id="CAH0513976.1"/>
    </source>
</evidence>
<dbReference type="SMART" id="SM00220">
    <property type="entry name" value="S_TKc"/>
    <property type="match status" value="1"/>
</dbReference>
<protein>
    <recommendedName>
        <fullName evidence="2">Protein kinase domain-containing protein</fullName>
    </recommendedName>
</protein>
<dbReference type="InterPro" id="IPR011009">
    <property type="entry name" value="Kinase-like_dom_sf"/>
</dbReference>
<evidence type="ECO:0000259" key="2">
    <source>
        <dbReference type="PROSITE" id="PS50011"/>
    </source>
</evidence>
<reference evidence="3 4" key="1">
    <citation type="submission" date="2021-11" db="EMBL/GenBank/DDBJ databases">
        <authorList>
            <person name="Islam A."/>
            <person name="Islam S."/>
            <person name="Flora M.S."/>
            <person name="Rahman M."/>
            <person name="Ziaur R.M."/>
            <person name="Epstein J.H."/>
            <person name="Hassan M."/>
            <person name="Klassen M."/>
            <person name="Woodard K."/>
            <person name="Webb A."/>
            <person name="Webby R.J."/>
            <person name="El Zowalaty M.E."/>
        </authorList>
    </citation>
    <scope>NUCLEOTIDE SEQUENCE [LARGE SCALE GENOMIC DNA]</scope>
    <source>
        <strain evidence="3">Pbs1</strain>
    </source>
</reference>
<dbReference type="Proteomes" id="UP001158986">
    <property type="component" value="Unassembled WGS sequence"/>
</dbReference>
<dbReference type="Pfam" id="PF00069">
    <property type="entry name" value="Pkinase"/>
    <property type="match status" value="1"/>
</dbReference>
<feature type="compositionally biased region" description="Basic residues" evidence="1">
    <location>
        <begin position="38"/>
        <end position="48"/>
    </location>
</feature>
<dbReference type="EMBL" id="CAKLCB010000048">
    <property type="protein sequence ID" value="CAH0513976.1"/>
    <property type="molecule type" value="Genomic_DNA"/>
</dbReference>
<dbReference type="InterPro" id="IPR008271">
    <property type="entry name" value="Ser/Thr_kinase_AS"/>
</dbReference>